<proteinExistence type="predicted"/>
<evidence type="ECO:0000313" key="1">
    <source>
        <dbReference type="EMBL" id="GBP31843.1"/>
    </source>
</evidence>
<evidence type="ECO:0000313" key="2">
    <source>
        <dbReference type="Proteomes" id="UP000299102"/>
    </source>
</evidence>
<sequence>MLVISLSQINPDLAGGLLLIGQFVRHPPRTTITERKMIRLRYAVGHGCGHCFGGDNGCQLLPTCAGTAWSALGQRPSI</sequence>
<dbReference type="EMBL" id="BGZK01000252">
    <property type="protein sequence ID" value="GBP31843.1"/>
    <property type="molecule type" value="Genomic_DNA"/>
</dbReference>
<comment type="caution">
    <text evidence="1">The sequence shown here is derived from an EMBL/GenBank/DDBJ whole genome shotgun (WGS) entry which is preliminary data.</text>
</comment>
<accession>A0A4C1UZB5</accession>
<protein>
    <submittedName>
        <fullName evidence="1">Uncharacterized protein</fullName>
    </submittedName>
</protein>
<organism evidence="1 2">
    <name type="scientific">Eumeta variegata</name>
    <name type="common">Bagworm moth</name>
    <name type="synonym">Eumeta japonica</name>
    <dbReference type="NCBI Taxonomy" id="151549"/>
    <lineage>
        <taxon>Eukaryota</taxon>
        <taxon>Metazoa</taxon>
        <taxon>Ecdysozoa</taxon>
        <taxon>Arthropoda</taxon>
        <taxon>Hexapoda</taxon>
        <taxon>Insecta</taxon>
        <taxon>Pterygota</taxon>
        <taxon>Neoptera</taxon>
        <taxon>Endopterygota</taxon>
        <taxon>Lepidoptera</taxon>
        <taxon>Glossata</taxon>
        <taxon>Ditrysia</taxon>
        <taxon>Tineoidea</taxon>
        <taxon>Psychidae</taxon>
        <taxon>Oiketicinae</taxon>
        <taxon>Eumeta</taxon>
    </lineage>
</organism>
<dbReference type="Proteomes" id="UP000299102">
    <property type="component" value="Unassembled WGS sequence"/>
</dbReference>
<name>A0A4C1UZB5_EUMVA</name>
<gene>
    <name evidence="1" type="ORF">EVAR_16617_1</name>
</gene>
<dbReference type="AlphaFoldDB" id="A0A4C1UZB5"/>
<keyword evidence="2" id="KW-1185">Reference proteome</keyword>
<reference evidence="1 2" key="1">
    <citation type="journal article" date="2019" name="Commun. Biol.">
        <title>The bagworm genome reveals a unique fibroin gene that provides high tensile strength.</title>
        <authorList>
            <person name="Kono N."/>
            <person name="Nakamura H."/>
            <person name="Ohtoshi R."/>
            <person name="Tomita M."/>
            <person name="Numata K."/>
            <person name="Arakawa K."/>
        </authorList>
    </citation>
    <scope>NUCLEOTIDE SEQUENCE [LARGE SCALE GENOMIC DNA]</scope>
</reference>